<name>A0A2V1CYB3_9PLEO</name>
<dbReference type="SUPFAM" id="SSF53335">
    <property type="entry name" value="S-adenosyl-L-methionine-dependent methyltransferases"/>
    <property type="match status" value="1"/>
</dbReference>
<dbReference type="Pfam" id="PF13847">
    <property type="entry name" value="Methyltransf_31"/>
    <property type="match status" value="1"/>
</dbReference>
<evidence type="ECO:0000313" key="5">
    <source>
        <dbReference type="EMBL" id="PVH90720.1"/>
    </source>
</evidence>
<dbReference type="Proteomes" id="UP000244855">
    <property type="component" value="Unassembled WGS sequence"/>
</dbReference>
<keyword evidence="2 5" id="KW-0489">Methyltransferase</keyword>
<dbReference type="GO" id="GO:0008168">
    <property type="term" value="F:methyltransferase activity"/>
    <property type="evidence" value="ECO:0007669"/>
    <property type="project" value="UniProtKB-KW"/>
</dbReference>
<dbReference type="InterPro" id="IPR029063">
    <property type="entry name" value="SAM-dependent_MTases_sf"/>
</dbReference>
<evidence type="ECO:0000256" key="3">
    <source>
        <dbReference type="ARBA" id="ARBA00022679"/>
    </source>
</evidence>
<dbReference type="InterPro" id="IPR025714">
    <property type="entry name" value="Methyltranfer_dom"/>
</dbReference>
<reference evidence="5 6" key="1">
    <citation type="journal article" date="2018" name="Sci. Rep.">
        <title>Comparative genomics provides insights into the lifestyle and reveals functional heterogeneity of dark septate endophytic fungi.</title>
        <authorList>
            <person name="Knapp D.G."/>
            <person name="Nemeth J.B."/>
            <person name="Barry K."/>
            <person name="Hainaut M."/>
            <person name="Henrissat B."/>
            <person name="Johnson J."/>
            <person name="Kuo A."/>
            <person name="Lim J.H.P."/>
            <person name="Lipzen A."/>
            <person name="Nolan M."/>
            <person name="Ohm R.A."/>
            <person name="Tamas L."/>
            <person name="Grigoriev I.V."/>
            <person name="Spatafora J.W."/>
            <person name="Nagy L.G."/>
            <person name="Kovacs G.M."/>
        </authorList>
    </citation>
    <scope>NUCLEOTIDE SEQUENCE [LARGE SCALE GENOMIC DNA]</scope>
    <source>
        <strain evidence="5 6">DSE2036</strain>
    </source>
</reference>
<dbReference type="PANTHER" id="PTHR12176:SF80">
    <property type="entry name" value="EEF1A LYSINE METHYLTRANSFERASE 4"/>
    <property type="match status" value="1"/>
</dbReference>
<dbReference type="CDD" id="cd02440">
    <property type="entry name" value="AdoMet_MTases"/>
    <property type="match status" value="1"/>
</dbReference>
<dbReference type="EMBL" id="KZ806137">
    <property type="protein sequence ID" value="PVH90720.1"/>
    <property type="molecule type" value="Genomic_DNA"/>
</dbReference>
<dbReference type="STRING" id="97972.A0A2V1CYB3"/>
<keyword evidence="6" id="KW-1185">Reference proteome</keyword>
<evidence type="ECO:0000256" key="2">
    <source>
        <dbReference type="ARBA" id="ARBA00022603"/>
    </source>
</evidence>
<evidence type="ECO:0000259" key="4">
    <source>
        <dbReference type="Pfam" id="PF13847"/>
    </source>
</evidence>
<feature type="domain" description="Methyltransferase" evidence="4">
    <location>
        <begin position="57"/>
        <end position="172"/>
    </location>
</feature>
<sequence>MADAKSLEELAQPYYWDNRYRNSANGPTYEWFKPFTSLEPLLSSHLPKPAKDGEAPRILHLGCGNSRLPIDLHSIGYKNQVCVDFSSVVINDMAARFAGNDGIEWKVLDVRHMEDIKDGDFEVAIDKGTLDSMISGSMWDLPEDVKRNTRSYIDEVVRVLKPGGVFIYITYRQPHFMKPTLIRDGTWDLAVVNLNKDAGTFEYFGFILTKK</sequence>
<dbReference type="AlphaFoldDB" id="A0A2V1CYB3"/>
<protein>
    <submittedName>
        <fullName evidence="5">S-adenosyl-L-methionine-dependent methyltransferase</fullName>
    </submittedName>
</protein>
<dbReference type="PANTHER" id="PTHR12176">
    <property type="entry name" value="SAM-DEPENDENT METHYLTRANSFERASE SUPERFAMILY PROTEIN"/>
    <property type="match status" value="1"/>
</dbReference>
<proteinExistence type="inferred from homology"/>
<comment type="similarity">
    <text evidence="1">Belongs to the methyltransferase superfamily.</text>
</comment>
<organism evidence="5 6">
    <name type="scientific">Periconia macrospinosa</name>
    <dbReference type="NCBI Taxonomy" id="97972"/>
    <lineage>
        <taxon>Eukaryota</taxon>
        <taxon>Fungi</taxon>
        <taxon>Dikarya</taxon>
        <taxon>Ascomycota</taxon>
        <taxon>Pezizomycotina</taxon>
        <taxon>Dothideomycetes</taxon>
        <taxon>Pleosporomycetidae</taxon>
        <taxon>Pleosporales</taxon>
        <taxon>Massarineae</taxon>
        <taxon>Periconiaceae</taxon>
        <taxon>Periconia</taxon>
    </lineage>
</organism>
<accession>A0A2V1CYB3</accession>
<keyword evidence="3 5" id="KW-0808">Transferase</keyword>
<gene>
    <name evidence="5" type="ORF">DM02DRAFT_678437</name>
</gene>
<evidence type="ECO:0000313" key="6">
    <source>
        <dbReference type="Proteomes" id="UP000244855"/>
    </source>
</evidence>
<evidence type="ECO:0000256" key="1">
    <source>
        <dbReference type="ARBA" id="ARBA00008361"/>
    </source>
</evidence>
<dbReference type="GO" id="GO:0032259">
    <property type="term" value="P:methylation"/>
    <property type="evidence" value="ECO:0007669"/>
    <property type="project" value="UniProtKB-KW"/>
</dbReference>
<dbReference type="Gene3D" id="3.40.50.150">
    <property type="entry name" value="Vaccinia Virus protein VP39"/>
    <property type="match status" value="1"/>
</dbReference>
<dbReference type="OrthoDB" id="411785at2759"/>
<dbReference type="InterPro" id="IPR051419">
    <property type="entry name" value="Lys/N-term_MeTrsfase_sf"/>
</dbReference>